<feature type="signal peptide" evidence="1">
    <location>
        <begin position="1"/>
        <end position="19"/>
    </location>
</feature>
<dbReference type="InterPro" id="IPR041255">
    <property type="entry name" value="LpxI_N"/>
</dbReference>
<reference evidence="5" key="1">
    <citation type="submission" date="2016-10" db="EMBL/GenBank/DDBJ databases">
        <authorList>
            <person name="Varghese N."/>
            <person name="Submissions S."/>
        </authorList>
    </citation>
    <scope>NUCLEOTIDE SEQUENCE [LARGE SCALE GENOMIC DNA]</scope>
    <source>
        <strain evidence="5">DSM 28463</strain>
    </source>
</reference>
<protein>
    <recommendedName>
        <fullName evidence="6">Phosphatidate cytidylyltransferase</fullName>
    </recommendedName>
</protein>
<evidence type="ECO:0000256" key="1">
    <source>
        <dbReference type="SAM" id="SignalP"/>
    </source>
</evidence>
<dbReference type="Gene3D" id="3.40.140.80">
    <property type="match status" value="1"/>
</dbReference>
<evidence type="ECO:0000259" key="3">
    <source>
        <dbReference type="Pfam" id="PF17930"/>
    </source>
</evidence>
<evidence type="ECO:0000313" key="4">
    <source>
        <dbReference type="EMBL" id="SFN36004.1"/>
    </source>
</evidence>
<evidence type="ECO:0008006" key="6">
    <source>
        <dbReference type="Google" id="ProtNLM"/>
    </source>
</evidence>
<feature type="domain" description="LpxI N-terminal" evidence="3">
    <location>
        <begin position="4"/>
        <end position="127"/>
    </location>
</feature>
<proteinExistence type="predicted"/>
<dbReference type="PANTHER" id="PTHR39962">
    <property type="entry name" value="BLL4848 PROTEIN"/>
    <property type="match status" value="1"/>
</dbReference>
<feature type="domain" description="LpxI C-terminal" evidence="2">
    <location>
        <begin position="131"/>
        <end position="263"/>
    </location>
</feature>
<gene>
    <name evidence="4" type="ORF">SAMN04487859_101127</name>
</gene>
<organism evidence="4 5">
    <name type="scientific">Roseovarius lutimaris</name>
    <dbReference type="NCBI Taxonomy" id="1005928"/>
    <lineage>
        <taxon>Bacteria</taxon>
        <taxon>Pseudomonadati</taxon>
        <taxon>Pseudomonadota</taxon>
        <taxon>Alphaproteobacteria</taxon>
        <taxon>Rhodobacterales</taxon>
        <taxon>Roseobacteraceae</taxon>
        <taxon>Roseovarius</taxon>
    </lineage>
</organism>
<name>A0A1I4YD97_9RHOB</name>
<dbReference type="STRING" id="1005928.SAMN04487859_101127"/>
<dbReference type="InterPro" id="IPR053174">
    <property type="entry name" value="LpxI"/>
</dbReference>
<dbReference type="Pfam" id="PF06230">
    <property type="entry name" value="LpxI_C"/>
    <property type="match status" value="1"/>
</dbReference>
<dbReference type="OrthoDB" id="9789836at2"/>
<evidence type="ECO:0000313" key="5">
    <source>
        <dbReference type="Proteomes" id="UP000198599"/>
    </source>
</evidence>
<dbReference type="EMBL" id="FOVP01000001">
    <property type="protein sequence ID" value="SFN36004.1"/>
    <property type="molecule type" value="Genomic_DNA"/>
</dbReference>
<dbReference type="Pfam" id="PF17930">
    <property type="entry name" value="LpxI_N"/>
    <property type="match status" value="1"/>
</dbReference>
<keyword evidence="1" id="KW-0732">Signal</keyword>
<dbReference type="PANTHER" id="PTHR39962:SF1">
    <property type="entry name" value="LPXI FAMILY PROTEIN"/>
    <property type="match status" value="1"/>
</dbReference>
<sequence>MTGRLAILACGGALPVALAQSNPDAVLICFIGVPHGLGAEAEEHRFEKLGALIERLQGAGVTRVVLAGNLARPTLDPAVFDAETKAFAPNLMRAMQGGDDALLSAVISLFEAQGFDVLGAHELLPDLTAREGLCLGPRPDATAEMDAARAADILAALSPLDIGQGCVVAGGQCLGIETAQGTDALLRFVAATDPACRPTAPGVFVKAAKRGQDLRVDMPAIGPATIKAVAAAGLAGVMIEPERVMILERDKTLAALADSGLFLATRSL</sequence>
<evidence type="ECO:0000259" key="2">
    <source>
        <dbReference type="Pfam" id="PF06230"/>
    </source>
</evidence>
<keyword evidence="5" id="KW-1185">Reference proteome</keyword>
<accession>A0A1I4YD97</accession>
<dbReference type="Proteomes" id="UP000198599">
    <property type="component" value="Unassembled WGS sequence"/>
</dbReference>
<dbReference type="RefSeq" id="WP_092833248.1">
    <property type="nucleotide sequence ID" value="NZ_FOVP01000001.1"/>
</dbReference>
<dbReference type="InterPro" id="IPR043167">
    <property type="entry name" value="LpxI_C_sf"/>
</dbReference>
<dbReference type="Gene3D" id="3.40.50.20">
    <property type="match status" value="1"/>
</dbReference>
<feature type="chain" id="PRO_5011682026" description="Phosphatidate cytidylyltransferase" evidence="1">
    <location>
        <begin position="20"/>
        <end position="268"/>
    </location>
</feature>
<dbReference type="AlphaFoldDB" id="A0A1I4YD97"/>
<dbReference type="InterPro" id="IPR010415">
    <property type="entry name" value="LpxI_C"/>
</dbReference>